<dbReference type="OrthoDB" id="6638613at2"/>
<dbReference type="AlphaFoldDB" id="B6IMD9"/>
<dbReference type="SUPFAM" id="SSF52540">
    <property type="entry name" value="P-loop containing nucleoside triphosphate hydrolases"/>
    <property type="match status" value="1"/>
</dbReference>
<keyword evidence="2" id="KW-1185">Reference proteome</keyword>
<gene>
    <name evidence="1" type="ordered locus">RC1_1102</name>
</gene>
<dbReference type="InterPro" id="IPR016187">
    <property type="entry name" value="CTDL_fold"/>
</dbReference>
<dbReference type="EMBL" id="CP000613">
    <property type="protein sequence ID" value="ACI98518.1"/>
    <property type="molecule type" value="Genomic_DNA"/>
</dbReference>
<protein>
    <submittedName>
        <fullName evidence="1">Uncharacterized protein</fullName>
    </submittedName>
</protein>
<dbReference type="HOGENOM" id="CLU_583789_0_0_5"/>
<dbReference type="RefSeq" id="WP_012566307.1">
    <property type="nucleotide sequence ID" value="NC_011420.2"/>
</dbReference>
<dbReference type="SUPFAM" id="SSF56436">
    <property type="entry name" value="C-type lectin-like"/>
    <property type="match status" value="1"/>
</dbReference>
<evidence type="ECO:0000313" key="2">
    <source>
        <dbReference type="Proteomes" id="UP000001591"/>
    </source>
</evidence>
<dbReference type="KEGG" id="rce:RC1_1102"/>
<dbReference type="eggNOG" id="COG5301">
    <property type="taxonomic scope" value="Bacteria"/>
</dbReference>
<dbReference type="STRING" id="414684.RC1_1102"/>
<evidence type="ECO:0000313" key="1">
    <source>
        <dbReference type="EMBL" id="ACI98518.1"/>
    </source>
</evidence>
<organism evidence="1 2">
    <name type="scientific">Rhodospirillum centenum (strain ATCC 51521 / SW)</name>
    <dbReference type="NCBI Taxonomy" id="414684"/>
    <lineage>
        <taxon>Bacteria</taxon>
        <taxon>Pseudomonadati</taxon>
        <taxon>Pseudomonadota</taxon>
        <taxon>Alphaproteobacteria</taxon>
        <taxon>Rhodospirillales</taxon>
        <taxon>Rhodospirillaceae</taxon>
        <taxon>Rhodospirillum</taxon>
    </lineage>
</organism>
<dbReference type="InterPro" id="IPR027417">
    <property type="entry name" value="P-loop_NTPase"/>
</dbReference>
<dbReference type="Proteomes" id="UP000001591">
    <property type="component" value="Chromosome"/>
</dbReference>
<accession>B6IMD9</accession>
<proteinExistence type="predicted"/>
<reference evidence="1 2" key="1">
    <citation type="journal article" date="2010" name="BMC Genomics">
        <title>Metabolic flexibility revealed in the genome of the cyst-forming alpha-1 proteobacterium Rhodospirillum centenum.</title>
        <authorList>
            <person name="Lu Y.K."/>
            <person name="Marden J."/>
            <person name="Han M."/>
            <person name="Swingley W.D."/>
            <person name="Mastrian S.D."/>
            <person name="Chowdhury S.R."/>
            <person name="Hao J."/>
            <person name="Helmy T."/>
            <person name="Kim S."/>
            <person name="Kurdoglu A.A."/>
            <person name="Matthies H.J."/>
            <person name="Rollo D."/>
            <person name="Stothard P."/>
            <person name="Blankenship R.E."/>
            <person name="Bauer C.E."/>
            <person name="Touchman J.W."/>
        </authorList>
    </citation>
    <scope>NUCLEOTIDE SEQUENCE [LARGE SCALE GENOMIC DNA]</scope>
    <source>
        <strain evidence="2">ATCC 51521 / SW</strain>
    </source>
</reference>
<name>B6IMD9_RHOCS</name>
<sequence>MKTIDINVSGPVGCGKSAILAMIERELRRQGFAFRYANPAEDVPEKNLADVVGELAGLDRGAVAFVLRSDGGAAVDGSTAPLGVGYTPGKGWRRLGLGDGRDIGANRLFSGIEPRTVDGQEVVAIPAFHYRVESDDAGFRLWLSAQPRDGYTRHPAFMLDGAPMDEILVGAYEASGGDVAASQRGEKPMVNVSLPEMRNACAARGEGWGLWSIYELAAIQMLALVEVGHPDLQDAIGRGNVSGSGAVPGGSTSAAWRGLHELWGNVFHWVDGLRVSAAGDIEAWDLAGRREWVNTEIRSQLVEEGGWPTAFHAEPEIDALLLPCAVTGDRDQAMVRDYHFGAWEDVESYPIHGGSWGSGSYAGLFSLTLNNAPANSCTNIGGRLAKRVRSSAN</sequence>